<dbReference type="GO" id="GO:0016301">
    <property type="term" value="F:kinase activity"/>
    <property type="evidence" value="ECO:0007669"/>
    <property type="project" value="UniProtKB-KW"/>
</dbReference>
<evidence type="ECO:0000256" key="1">
    <source>
        <dbReference type="ARBA" id="ARBA00022679"/>
    </source>
</evidence>
<reference evidence="5" key="2">
    <citation type="submission" date="2022-03" db="EMBL/GenBank/DDBJ databases">
        <title>Draft title - Genomic analysis of global carrot germplasm unveils the trajectory of domestication and the origin of high carotenoid orange carrot.</title>
        <authorList>
            <person name="Iorizzo M."/>
            <person name="Ellison S."/>
            <person name="Senalik D."/>
            <person name="Macko-Podgorni A."/>
            <person name="Grzebelus D."/>
            <person name="Bostan H."/>
            <person name="Rolling W."/>
            <person name="Curaba J."/>
            <person name="Simon P."/>
        </authorList>
    </citation>
    <scope>NUCLEOTIDE SEQUENCE</scope>
    <source>
        <tissue evidence="5">Leaf</tissue>
    </source>
</reference>
<dbReference type="SUPFAM" id="SSF56112">
    <property type="entry name" value="Protein kinase-like (PK-like)"/>
    <property type="match status" value="1"/>
</dbReference>
<evidence type="ECO:0000256" key="2">
    <source>
        <dbReference type="ARBA" id="ARBA00022741"/>
    </source>
</evidence>
<dbReference type="GO" id="GO:0005524">
    <property type="term" value="F:ATP binding"/>
    <property type="evidence" value="ECO:0007669"/>
    <property type="project" value="UniProtKB-KW"/>
</dbReference>
<dbReference type="AlphaFoldDB" id="A0AAF0XXE8"/>
<proteinExistence type="predicted"/>
<organism evidence="5 6">
    <name type="scientific">Daucus carota subsp. sativus</name>
    <name type="common">Carrot</name>
    <dbReference type="NCBI Taxonomy" id="79200"/>
    <lineage>
        <taxon>Eukaryota</taxon>
        <taxon>Viridiplantae</taxon>
        <taxon>Streptophyta</taxon>
        <taxon>Embryophyta</taxon>
        <taxon>Tracheophyta</taxon>
        <taxon>Spermatophyta</taxon>
        <taxon>Magnoliopsida</taxon>
        <taxon>eudicotyledons</taxon>
        <taxon>Gunneridae</taxon>
        <taxon>Pentapetalae</taxon>
        <taxon>asterids</taxon>
        <taxon>campanulids</taxon>
        <taxon>Apiales</taxon>
        <taxon>Apiaceae</taxon>
        <taxon>Apioideae</taxon>
        <taxon>Scandiceae</taxon>
        <taxon>Daucinae</taxon>
        <taxon>Daucus</taxon>
        <taxon>Daucus sect. Daucus</taxon>
    </lineage>
</organism>
<dbReference type="Gene3D" id="1.10.510.10">
    <property type="entry name" value="Transferase(Phosphotransferase) domain 1"/>
    <property type="match status" value="1"/>
</dbReference>
<reference evidence="5" key="1">
    <citation type="journal article" date="2016" name="Nat. Genet.">
        <title>A high-quality carrot genome assembly provides new insights into carotenoid accumulation and asterid genome evolution.</title>
        <authorList>
            <person name="Iorizzo M."/>
            <person name="Ellison S."/>
            <person name="Senalik D."/>
            <person name="Zeng P."/>
            <person name="Satapoomin P."/>
            <person name="Huang J."/>
            <person name="Bowman M."/>
            <person name="Iovene M."/>
            <person name="Sanseverino W."/>
            <person name="Cavagnaro P."/>
            <person name="Yildiz M."/>
            <person name="Macko-Podgorni A."/>
            <person name="Moranska E."/>
            <person name="Grzebelus E."/>
            <person name="Grzebelus D."/>
            <person name="Ashrafi H."/>
            <person name="Zheng Z."/>
            <person name="Cheng S."/>
            <person name="Spooner D."/>
            <person name="Van Deynze A."/>
            <person name="Simon P."/>
        </authorList>
    </citation>
    <scope>NUCLEOTIDE SEQUENCE</scope>
    <source>
        <tissue evidence="5">Leaf</tissue>
    </source>
</reference>
<evidence type="ECO:0000256" key="4">
    <source>
        <dbReference type="ARBA" id="ARBA00022840"/>
    </source>
</evidence>
<dbReference type="InterPro" id="IPR052059">
    <property type="entry name" value="CR_Ser/Thr_kinase"/>
</dbReference>
<gene>
    <name evidence="5" type="ORF">DCAR_0934622</name>
</gene>
<evidence type="ECO:0008006" key="7">
    <source>
        <dbReference type="Google" id="ProtNLM"/>
    </source>
</evidence>
<keyword evidence="3" id="KW-0418">Kinase</keyword>
<accession>A0AAF0XXE8</accession>
<keyword evidence="2" id="KW-0547">Nucleotide-binding</keyword>
<keyword evidence="6" id="KW-1185">Reference proteome</keyword>
<evidence type="ECO:0000313" key="6">
    <source>
        <dbReference type="Proteomes" id="UP000077755"/>
    </source>
</evidence>
<sequence length="139" mass="15442">MHYDQSHLSTRFAGTLGYTAPEYAIHGHLSEKVDTYGFGIVVLEILGGRRCNNSKTEAFSCSLLEHTWNLFKHDAYLNLVDKTLDPDEYEIDNIKKIVEIGLMCTQSPSSARPTMSEVVGLLTSDLPIKGNPPGKPIIF</sequence>
<dbReference type="PANTHER" id="PTHR47973">
    <property type="entry name" value="CYSTEINE-RICH RECEPTOR-LIKE PROTEIN KINASE 3"/>
    <property type="match status" value="1"/>
</dbReference>
<name>A0AAF0XXE8_DAUCS</name>
<dbReference type="EMBL" id="CP093351">
    <property type="protein sequence ID" value="WOH15087.1"/>
    <property type="molecule type" value="Genomic_DNA"/>
</dbReference>
<dbReference type="InterPro" id="IPR011009">
    <property type="entry name" value="Kinase-like_dom_sf"/>
</dbReference>
<dbReference type="Proteomes" id="UP000077755">
    <property type="component" value="Chromosome 9"/>
</dbReference>
<keyword evidence="1" id="KW-0808">Transferase</keyword>
<evidence type="ECO:0000256" key="3">
    <source>
        <dbReference type="ARBA" id="ARBA00022777"/>
    </source>
</evidence>
<keyword evidence="4" id="KW-0067">ATP-binding</keyword>
<protein>
    <recommendedName>
        <fullName evidence="7">Protein kinase domain-containing protein</fullName>
    </recommendedName>
</protein>
<evidence type="ECO:0000313" key="5">
    <source>
        <dbReference type="EMBL" id="WOH15087.1"/>
    </source>
</evidence>